<proteinExistence type="predicted"/>
<protein>
    <submittedName>
        <fullName evidence="1">Uncharacterized protein</fullName>
    </submittedName>
</protein>
<keyword evidence="2" id="KW-1185">Reference proteome</keyword>
<dbReference type="Proteomes" id="UP000250572">
    <property type="component" value="Unassembled WGS sequence"/>
</dbReference>
<name>A0A315V7A6_GAMAF</name>
<accession>A0A315V7A6</accession>
<dbReference type="EMBL" id="NHOQ01002164">
    <property type="protein sequence ID" value="PWA19233.1"/>
    <property type="molecule type" value="Genomic_DNA"/>
</dbReference>
<evidence type="ECO:0000313" key="2">
    <source>
        <dbReference type="Proteomes" id="UP000250572"/>
    </source>
</evidence>
<evidence type="ECO:0000313" key="1">
    <source>
        <dbReference type="EMBL" id="PWA19233.1"/>
    </source>
</evidence>
<sequence>MPSHCTSCQGVIDHDCNAAGVCCVSRQATVIHVAIAGGGFAQHRQPQTEPFLQSVEQQLNLKTLQFGTQSGTLAI</sequence>
<comment type="caution">
    <text evidence="1">The sequence shown here is derived from an EMBL/GenBank/DDBJ whole genome shotgun (WGS) entry which is preliminary data.</text>
</comment>
<dbReference type="AlphaFoldDB" id="A0A315V7A6"/>
<organism evidence="1 2">
    <name type="scientific">Gambusia affinis</name>
    <name type="common">Western mosquitofish</name>
    <name type="synonym">Heterandria affinis</name>
    <dbReference type="NCBI Taxonomy" id="33528"/>
    <lineage>
        <taxon>Eukaryota</taxon>
        <taxon>Metazoa</taxon>
        <taxon>Chordata</taxon>
        <taxon>Craniata</taxon>
        <taxon>Vertebrata</taxon>
        <taxon>Euteleostomi</taxon>
        <taxon>Actinopterygii</taxon>
        <taxon>Neopterygii</taxon>
        <taxon>Teleostei</taxon>
        <taxon>Neoteleostei</taxon>
        <taxon>Acanthomorphata</taxon>
        <taxon>Ovalentaria</taxon>
        <taxon>Atherinomorphae</taxon>
        <taxon>Cyprinodontiformes</taxon>
        <taxon>Poeciliidae</taxon>
        <taxon>Poeciliinae</taxon>
        <taxon>Gambusia</taxon>
    </lineage>
</organism>
<reference evidence="1 2" key="1">
    <citation type="journal article" date="2018" name="G3 (Bethesda)">
        <title>A High-Quality Reference Genome for the Invasive Mosquitofish Gambusia affinis Using a Chicago Library.</title>
        <authorList>
            <person name="Hoffberg S.L."/>
            <person name="Troendle N.J."/>
            <person name="Glenn T.C."/>
            <person name="Mahmud O."/>
            <person name="Louha S."/>
            <person name="Chalopin D."/>
            <person name="Bennetzen J.L."/>
            <person name="Mauricio R."/>
        </authorList>
    </citation>
    <scope>NUCLEOTIDE SEQUENCE [LARGE SCALE GENOMIC DNA]</scope>
    <source>
        <strain evidence="1">NE01/NJP1002.9</strain>
        <tissue evidence="1">Muscle</tissue>
    </source>
</reference>
<gene>
    <name evidence="1" type="ORF">CCH79_00014562</name>
</gene>